<dbReference type="RefSeq" id="WP_221489837.1">
    <property type="nucleotide sequence ID" value="NZ_BAAAUI010000021.1"/>
</dbReference>
<dbReference type="CDD" id="cd07346">
    <property type="entry name" value="ABC_6TM_exporters"/>
    <property type="match status" value="1"/>
</dbReference>
<dbReference type="PROSITE" id="PS00211">
    <property type="entry name" value="ABC_TRANSPORTER_1"/>
    <property type="match status" value="1"/>
</dbReference>
<dbReference type="EMBL" id="JACHMH010000001">
    <property type="protein sequence ID" value="MBB4675997.1"/>
    <property type="molecule type" value="Genomic_DNA"/>
</dbReference>
<feature type="domain" description="ABC transporter" evidence="6">
    <location>
        <begin position="345"/>
        <end position="580"/>
    </location>
</feature>
<feature type="transmembrane region" description="Helical" evidence="5">
    <location>
        <begin position="192"/>
        <end position="213"/>
    </location>
</feature>
<accession>A0A7W7FSB6</accession>
<dbReference type="AlphaFoldDB" id="A0A7W7FSB6"/>
<dbReference type="Proteomes" id="UP000533598">
    <property type="component" value="Unassembled WGS sequence"/>
</dbReference>
<dbReference type="SUPFAM" id="SSF52540">
    <property type="entry name" value="P-loop containing nucleoside triphosphate hydrolases"/>
    <property type="match status" value="1"/>
</dbReference>
<evidence type="ECO:0000256" key="5">
    <source>
        <dbReference type="SAM" id="Phobius"/>
    </source>
</evidence>
<evidence type="ECO:0000313" key="8">
    <source>
        <dbReference type="EMBL" id="MBB4675997.1"/>
    </source>
</evidence>
<keyword evidence="4 5" id="KW-0472">Membrane</keyword>
<protein>
    <submittedName>
        <fullName evidence="8">ABC-type multidrug transport system fused ATPase/permease subunit</fullName>
    </submittedName>
</protein>
<keyword evidence="2 5" id="KW-0812">Transmembrane</keyword>
<dbReference type="GO" id="GO:0016887">
    <property type="term" value="F:ATP hydrolysis activity"/>
    <property type="evidence" value="ECO:0007669"/>
    <property type="project" value="InterPro"/>
</dbReference>
<evidence type="ECO:0000313" key="9">
    <source>
        <dbReference type="Proteomes" id="UP000533598"/>
    </source>
</evidence>
<dbReference type="PROSITE" id="PS50929">
    <property type="entry name" value="ABC_TM1F"/>
    <property type="match status" value="1"/>
</dbReference>
<feature type="transmembrane region" description="Helical" evidence="5">
    <location>
        <begin position="279"/>
        <end position="301"/>
    </location>
</feature>
<dbReference type="Pfam" id="PF00664">
    <property type="entry name" value="ABC_membrane"/>
    <property type="match status" value="1"/>
</dbReference>
<dbReference type="InterPro" id="IPR003439">
    <property type="entry name" value="ABC_transporter-like_ATP-bd"/>
</dbReference>
<feature type="transmembrane region" description="Helical" evidence="5">
    <location>
        <begin position="49"/>
        <end position="70"/>
    </location>
</feature>
<sequence>MTRSDPAGLGRGPLTRWLPVLGQARGEPPDLPPFEVGARERPGRFVARVVLSLPRITIPAMLLAIVWQVGESAVPVVMGLAIDRALATGDLGQLVLWIAVLVALYVALTTAARLTNRLNAYAIQLLQHRLRATLSAGVLHPDGGSARAPGGDVASAMTNDVARLANAGLLVVLPIARITAIGFIAVSLLVAYWPLGVMVLLGTPVAVWLMGLLSERLSHDTRAYQDLLADTVGRATDLVAGYRVIKGVRAEAEATRRYRQASRAALAGAKRNAGLLGRFLVGSGAVNGVFVAAVTGLAGWFAVDGRLSVGGFIAAIGLTQALLPQMQWIASASIPNLAGARASSQRILDVLRGAGAPAALPGDPPPPEATPAPVLEVSVPGATIRVRPGEFVGVRADDRTAAQIAAALMNPYLPGEAGNGIEVRLDGRPARELTAAGYRALVTVAPHQVTLFTGTIRDNLTLSARAPGLLDAALRAAACADFATDLDSPVGENGNRLSGGQRQRVALARALASDAPVLVLHDPTTAVDPVTEQAVAERISDIRTGRSTLLIASSPALLGGCDRIVDLRGDVPAPGRTVAT</sequence>
<dbReference type="PANTHER" id="PTHR43394:SF1">
    <property type="entry name" value="ATP-BINDING CASSETTE SUB-FAMILY B MEMBER 10, MITOCHONDRIAL"/>
    <property type="match status" value="1"/>
</dbReference>
<name>A0A7W7FSB6_9PSEU</name>
<dbReference type="InterPro" id="IPR036640">
    <property type="entry name" value="ABC1_TM_sf"/>
</dbReference>
<dbReference type="InterPro" id="IPR039421">
    <property type="entry name" value="Type_1_exporter"/>
</dbReference>
<evidence type="ECO:0000256" key="4">
    <source>
        <dbReference type="ARBA" id="ARBA00023136"/>
    </source>
</evidence>
<dbReference type="Gene3D" id="3.40.50.300">
    <property type="entry name" value="P-loop containing nucleotide triphosphate hydrolases"/>
    <property type="match status" value="1"/>
</dbReference>
<feature type="transmembrane region" description="Helical" evidence="5">
    <location>
        <begin position="164"/>
        <end position="186"/>
    </location>
</feature>
<evidence type="ECO:0000259" key="6">
    <source>
        <dbReference type="PROSITE" id="PS50893"/>
    </source>
</evidence>
<dbReference type="InterPro" id="IPR017871">
    <property type="entry name" value="ABC_transporter-like_CS"/>
</dbReference>
<dbReference type="GO" id="GO:0015421">
    <property type="term" value="F:ABC-type oligopeptide transporter activity"/>
    <property type="evidence" value="ECO:0007669"/>
    <property type="project" value="TreeGrafter"/>
</dbReference>
<gene>
    <name evidence="8" type="ORF">HNR67_002115</name>
</gene>
<dbReference type="PROSITE" id="PS50893">
    <property type="entry name" value="ABC_TRANSPORTER_2"/>
    <property type="match status" value="1"/>
</dbReference>
<proteinExistence type="predicted"/>
<feature type="domain" description="ABC transmembrane type-1" evidence="7">
    <location>
        <begin position="60"/>
        <end position="332"/>
    </location>
</feature>
<dbReference type="GO" id="GO:0005524">
    <property type="term" value="F:ATP binding"/>
    <property type="evidence" value="ECO:0007669"/>
    <property type="project" value="InterPro"/>
</dbReference>
<evidence type="ECO:0000256" key="2">
    <source>
        <dbReference type="ARBA" id="ARBA00022692"/>
    </source>
</evidence>
<dbReference type="PANTHER" id="PTHR43394">
    <property type="entry name" value="ATP-DEPENDENT PERMEASE MDL1, MITOCHONDRIAL"/>
    <property type="match status" value="1"/>
</dbReference>
<keyword evidence="3 5" id="KW-1133">Transmembrane helix</keyword>
<feature type="transmembrane region" description="Helical" evidence="5">
    <location>
        <begin position="94"/>
        <end position="114"/>
    </location>
</feature>
<comment type="caution">
    <text evidence="8">The sequence shown here is derived from an EMBL/GenBank/DDBJ whole genome shotgun (WGS) entry which is preliminary data.</text>
</comment>
<evidence type="ECO:0000256" key="3">
    <source>
        <dbReference type="ARBA" id="ARBA00022989"/>
    </source>
</evidence>
<organism evidence="8 9">
    <name type="scientific">Crossiella cryophila</name>
    <dbReference type="NCBI Taxonomy" id="43355"/>
    <lineage>
        <taxon>Bacteria</taxon>
        <taxon>Bacillati</taxon>
        <taxon>Actinomycetota</taxon>
        <taxon>Actinomycetes</taxon>
        <taxon>Pseudonocardiales</taxon>
        <taxon>Pseudonocardiaceae</taxon>
        <taxon>Crossiella</taxon>
    </lineage>
</organism>
<dbReference type="InterPro" id="IPR011527">
    <property type="entry name" value="ABC1_TM_dom"/>
</dbReference>
<dbReference type="GO" id="GO:0005886">
    <property type="term" value="C:plasma membrane"/>
    <property type="evidence" value="ECO:0007669"/>
    <property type="project" value="UniProtKB-SubCell"/>
</dbReference>
<evidence type="ECO:0000256" key="1">
    <source>
        <dbReference type="ARBA" id="ARBA00004651"/>
    </source>
</evidence>
<evidence type="ECO:0000259" key="7">
    <source>
        <dbReference type="PROSITE" id="PS50929"/>
    </source>
</evidence>
<keyword evidence="9" id="KW-1185">Reference proteome</keyword>
<dbReference type="InterPro" id="IPR027417">
    <property type="entry name" value="P-loop_NTPase"/>
</dbReference>
<dbReference type="Gene3D" id="1.20.1560.10">
    <property type="entry name" value="ABC transporter type 1, transmembrane domain"/>
    <property type="match status" value="1"/>
</dbReference>
<dbReference type="SUPFAM" id="SSF90123">
    <property type="entry name" value="ABC transporter transmembrane region"/>
    <property type="match status" value="1"/>
</dbReference>
<comment type="subcellular location">
    <subcellularLocation>
        <location evidence="1">Cell membrane</location>
        <topology evidence="1">Multi-pass membrane protein</topology>
    </subcellularLocation>
</comment>
<reference evidence="8 9" key="1">
    <citation type="submission" date="2020-08" db="EMBL/GenBank/DDBJ databases">
        <title>Sequencing the genomes of 1000 actinobacteria strains.</title>
        <authorList>
            <person name="Klenk H.-P."/>
        </authorList>
    </citation>
    <scope>NUCLEOTIDE SEQUENCE [LARGE SCALE GENOMIC DNA]</scope>
    <source>
        <strain evidence="8 9">DSM 44230</strain>
    </source>
</reference>
<dbReference type="Pfam" id="PF00005">
    <property type="entry name" value="ABC_tran"/>
    <property type="match status" value="1"/>
</dbReference>